<dbReference type="SMART" id="SM00267">
    <property type="entry name" value="GGDEF"/>
    <property type="match status" value="1"/>
</dbReference>
<feature type="domain" description="PAC" evidence="3">
    <location>
        <begin position="314"/>
        <end position="367"/>
    </location>
</feature>
<dbReference type="Pfam" id="PF08447">
    <property type="entry name" value="PAS_3"/>
    <property type="match status" value="1"/>
</dbReference>
<comment type="caution">
    <text evidence="7">The sequence shown here is derived from an EMBL/GenBank/DDBJ whole genome shotgun (WGS) entry which is preliminary data.</text>
</comment>
<dbReference type="Pfam" id="PF13426">
    <property type="entry name" value="PAS_9"/>
    <property type="match status" value="1"/>
</dbReference>
<dbReference type="SUPFAM" id="SSF55073">
    <property type="entry name" value="Nucleotide cyclase"/>
    <property type="match status" value="1"/>
</dbReference>
<feature type="domain" description="PAS" evidence="2">
    <location>
        <begin position="364"/>
        <end position="417"/>
    </location>
</feature>
<dbReference type="OrthoDB" id="8552299at2"/>
<dbReference type="InterPro" id="IPR000160">
    <property type="entry name" value="GGDEF_dom"/>
</dbReference>
<dbReference type="RefSeq" id="WP_110389974.1">
    <property type="nucleotide sequence ID" value="NZ_QJKI01000004.1"/>
</dbReference>
<evidence type="ECO:0000259" key="3">
    <source>
        <dbReference type="PROSITE" id="PS50113"/>
    </source>
</evidence>
<dbReference type="SUPFAM" id="SSF141868">
    <property type="entry name" value="EAL domain-like"/>
    <property type="match status" value="1"/>
</dbReference>
<evidence type="ECO:0000259" key="5">
    <source>
        <dbReference type="PROSITE" id="PS50885"/>
    </source>
</evidence>
<dbReference type="InterPro" id="IPR013655">
    <property type="entry name" value="PAS_fold_3"/>
</dbReference>
<dbReference type="NCBIfam" id="TIGR00254">
    <property type="entry name" value="GGDEF"/>
    <property type="match status" value="1"/>
</dbReference>
<organism evidence="7 8">
    <name type="scientific">Rivihabitans pingtungensis</name>
    <dbReference type="NCBI Taxonomy" id="1054498"/>
    <lineage>
        <taxon>Bacteria</taxon>
        <taxon>Pseudomonadati</taxon>
        <taxon>Pseudomonadota</taxon>
        <taxon>Betaproteobacteria</taxon>
        <taxon>Neisseriales</taxon>
        <taxon>Aquaspirillaceae</taxon>
        <taxon>Rivihabitans</taxon>
    </lineage>
</organism>
<dbReference type="InterPro" id="IPR029787">
    <property type="entry name" value="Nucleotide_cyclase"/>
</dbReference>
<dbReference type="PROSITE" id="PS50887">
    <property type="entry name" value="GGDEF"/>
    <property type="match status" value="1"/>
</dbReference>
<feature type="domain" description="GGDEF" evidence="6">
    <location>
        <begin position="522"/>
        <end position="656"/>
    </location>
</feature>
<evidence type="ECO:0000259" key="2">
    <source>
        <dbReference type="PROSITE" id="PS50112"/>
    </source>
</evidence>
<feature type="domain" description="EAL" evidence="4">
    <location>
        <begin position="665"/>
        <end position="919"/>
    </location>
</feature>
<dbReference type="Pfam" id="PF00563">
    <property type="entry name" value="EAL"/>
    <property type="match status" value="1"/>
</dbReference>
<keyword evidence="1" id="KW-1133">Transmembrane helix</keyword>
<dbReference type="Proteomes" id="UP000247555">
    <property type="component" value="Unassembled WGS sequence"/>
</dbReference>
<evidence type="ECO:0000313" key="8">
    <source>
        <dbReference type="Proteomes" id="UP000247555"/>
    </source>
</evidence>
<gene>
    <name evidence="7" type="ORF">DFR34_10451</name>
</gene>
<dbReference type="Gene3D" id="3.30.70.270">
    <property type="match status" value="1"/>
</dbReference>
<dbReference type="PROSITE" id="PS50883">
    <property type="entry name" value="EAL"/>
    <property type="match status" value="1"/>
</dbReference>
<feature type="domain" description="HAMP" evidence="5">
    <location>
        <begin position="181"/>
        <end position="233"/>
    </location>
</feature>
<dbReference type="GO" id="GO:0016020">
    <property type="term" value="C:membrane"/>
    <property type="evidence" value="ECO:0007669"/>
    <property type="project" value="InterPro"/>
</dbReference>
<dbReference type="AlphaFoldDB" id="A0A318KRD5"/>
<dbReference type="SUPFAM" id="SSF55785">
    <property type="entry name" value="PYP-like sensor domain (PAS domain)"/>
    <property type="match status" value="2"/>
</dbReference>
<evidence type="ECO:0000313" key="7">
    <source>
        <dbReference type="EMBL" id="PXX80280.1"/>
    </source>
</evidence>
<protein>
    <submittedName>
        <fullName evidence="7">PAS domain S-box-containing protein/diguanylate cyclase (GGDEF)-like protein</fullName>
    </submittedName>
</protein>
<dbReference type="CDD" id="cd00130">
    <property type="entry name" value="PAS"/>
    <property type="match status" value="2"/>
</dbReference>
<dbReference type="CDD" id="cd01948">
    <property type="entry name" value="EAL"/>
    <property type="match status" value="1"/>
</dbReference>
<feature type="domain" description="PAC" evidence="3">
    <location>
        <begin position="438"/>
        <end position="490"/>
    </location>
</feature>
<dbReference type="SMART" id="SM00052">
    <property type="entry name" value="EAL"/>
    <property type="match status" value="1"/>
</dbReference>
<dbReference type="CDD" id="cd01949">
    <property type="entry name" value="GGDEF"/>
    <property type="match status" value="1"/>
</dbReference>
<dbReference type="PANTHER" id="PTHR44757">
    <property type="entry name" value="DIGUANYLATE CYCLASE DGCP"/>
    <property type="match status" value="1"/>
</dbReference>
<dbReference type="InterPro" id="IPR043128">
    <property type="entry name" value="Rev_trsase/Diguanyl_cyclase"/>
</dbReference>
<feature type="transmembrane region" description="Helical" evidence="1">
    <location>
        <begin position="162"/>
        <end position="183"/>
    </location>
</feature>
<feature type="transmembrane region" description="Helical" evidence="1">
    <location>
        <begin position="12"/>
        <end position="35"/>
    </location>
</feature>
<dbReference type="GO" id="GO:0007165">
    <property type="term" value="P:signal transduction"/>
    <property type="evidence" value="ECO:0007669"/>
    <property type="project" value="InterPro"/>
</dbReference>
<dbReference type="NCBIfam" id="TIGR00229">
    <property type="entry name" value="sensory_box"/>
    <property type="match status" value="2"/>
</dbReference>
<dbReference type="PANTHER" id="PTHR44757:SF2">
    <property type="entry name" value="BIOFILM ARCHITECTURE MAINTENANCE PROTEIN MBAA"/>
    <property type="match status" value="1"/>
</dbReference>
<dbReference type="PROSITE" id="PS50112">
    <property type="entry name" value="PAS"/>
    <property type="match status" value="1"/>
</dbReference>
<dbReference type="InterPro" id="IPR001610">
    <property type="entry name" value="PAC"/>
</dbReference>
<dbReference type="PROSITE" id="PS50885">
    <property type="entry name" value="HAMP"/>
    <property type="match status" value="1"/>
</dbReference>
<sequence length="937" mass="104415">MHLVKTVRGRLLLAALLVEAVMLALLIGNSVRLLYDSLSDQAKRHAEQMSPILNAALMAPLAQRDYATVRAILDESRGKNGILYLAVSDSRGVTVARSGWPAGQPLPEPDASFTLDDKDEGGSRYDVDTPITLYGQKLGSLRFGLDLSHIVAARESLISQGVLIALGEIMLSAGLLTFLGLYLTRQLSELTRASEAVARGQLASRLVAEGDDEIGRLGRAFNAMSRAIRDRLDALHASEQRLNLALDGGELGLWDTDFRTGKITINPRCAAMLGETHGQFHPDVKDWEARVHPEDRHHMRYAAVEHLKGHTAMFESEFRIRHHDGHWVWLLSRGKVVERNSQSRAVRLIGTLLDINERKSTEARLRLLASVFRYAQEGIMITDADGRILEVNRAYHDITGYSRAAVVGQPSDLLHEEGGADEAIRQTMRHALHSHGHWSGEIVNRRANGELFHEHLSLTSVHDAGGQIVNYIGIFTDISQIKAQQEKLERLARYDMLTGLPNRTLLADRLSTAIALTRRTGERTGVALIDLDGFKTINDTYGHETGDLVLKEVAQRLTRHIRDTDTAARLGGDEFVLVLTGLRPGDEAQVLDKILAVLAEPYPLEAFGSVAHLSASIGLTLYPDDTADADALLRHADQAMYSAKQQGRNRWHAFDPDIDRHVRARFESRDRVSEALQNRELVLYYQPKVDLALGKVTGMEALLRWQHPERGLVTPGEFLPLIEGSEFEVELSRWVIRNVVEQLHCWNQQGLTFHISANVPGQHLQSPDFVQQLENLFKLYPDVPRERLELEILETVALGDMEGVSRQMDDCRTLGVRFALDDFGTGYASLEYLRRLPVDVIKIDQTFVRDMLDDVNDLAIVEGIIALSRAFRRQVVAEGVESQAHYLRLQELGCAVGQGYTIARPMPAAQVPTWLANWQPQTLNTQPAPSGVAELNT</sequence>
<reference evidence="7 8" key="1">
    <citation type="submission" date="2018-05" db="EMBL/GenBank/DDBJ databases">
        <title>Genomic Encyclopedia of Type Strains, Phase IV (KMG-IV): sequencing the most valuable type-strain genomes for metagenomic binning, comparative biology and taxonomic classification.</title>
        <authorList>
            <person name="Goeker M."/>
        </authorList>
    </citation>
    <scope>NUCLEOTIDE SEQUENCE [LARGE SCALE GENOMIC DNA]</scope>
    <source>
        <strain evidence="7 8">DSM 29661</strain>
    </source>
</reference>
<dbReference type="PROSITE" id="PS50113">
    <property type="entry name" value="PAC"/>
    <property type="match status" value="2"/>
</dbReference>
<accession>A0A318KRD5</accession>
<dbReference type="FunFam" id="3.30.70.270:FF:000001">
    <property type="entry name" value="Diguanylate cyclase domain protein"/>
    <property type="match status" value="1"/>
</dbReference>
<dbReference type="SMART" id="SM00086">
    <property type="entry name" value="PAC"/>
    <property type="match status" value="2"/>
</dbReference>
<dbReference type="EMBL" id="QJKI01000004">
    <property type="protein sequence ID" value="PXX80280.1"/>
    <property type="molecule type" value="Genomic_DNA"/>
</dbReference>
<dbReference type="InterPro" id="IPR001633">
    <property type="entry name" value="EAL_dom"/>
</dbReference>
<dbReference type="InterPro" id="IPR003660">
    <property type="entry name" value="HAMP_dom"/>
</dbReference>
<evidence type="ECO:0000259" key="6">
    <source>
        <dbReference type="PROSITE" id="PS50887"/>
    </source>
</evidence>
<dbReference type="CDD" id="cd06225">
    <property type="entry name" value="HAMP"/>
    <property type="match status" value="1"/>
</dbReference>
<name>A0A318KRD5_9NEIS</name>
<proteinExistence type="predicted"/>
<dbReference type="Gene3D" id="3.20.20.450">
    <property type="entry name" value="EAL domain"/>
    <property type="match status" value="1"/>
</dbReference>
<keyword evidence="1" id="KW-0812">Transmembrane</keyword>
<dbReference type="InterPro" id="IPR052155">
    <property type="entry name" value="Biofilm_reg_signaling"/>
</dbReference>
<keyword evidence="8" id="KW-1185">Reference proteome</keyword>
<dbReference type="Pfam" id="PF00990">
    <property type="entry name" value="GGDEF"/>
    <property type="match status" value="1"/>
</dbReference>
<dbReference type="InterPro" id="IPR000014">
    <property type="entry name" value="PAS"/>
</dbReference>
<dbReference type="Gene3D" id="3.30.450.20">
    <property type="entry name" value="PAS domain"/>
    <property type="match status" value="2"/>
</dbReference>
<dbReference type="SUPFAM" id="SSF158472">
    <property type="entry name" value="HAMP domain-like"/>
    <property type="match status" value="1"/>
</dbReference>
<dbReference type="GO" id="GO:0003824">
    <property type="term" value="F:catalytic activity"/>
    <property type="evidence" value="ECO:0007669"/>
    <property type="project" value="UniProtKB-ARBA"/>
</dbReference>
<dbReference type="InterPro" id="IPR000700">
    <property type="entry name" value="PAS-assoc_C"/>
</dbReference>
<dbReference type="InterPro" id="IPR035919">
    <property type="entry name" value="EAL_sf"/>
</dbReference>
<evidence type="ECO:0000259" key="4">
    <source>
        <dbReference type="PROSITE" id="PS50883"/>
    </source>
</evidence>
<dbReference type="SMART" id="SM00091">
    <property type="entry name" value="PAS"/>
    <property type="match status" value="2"/>
</dbReference>
<dbReference type="Pfam" id="PF00672">
    <property type="entry name" value="HAMP"/>
    <property type="match status" value="1"/>
</dbReference>
<dbReference type="Gene3D" id="6.10.340.10">
    <property type="match status" value="1"/>
</dbReference>
<dbReference type="InterPro" id="IPR035965">
    <property type="entry name" value="PAS-like_dom_sf"/>
</dbReference>
<keyword evidence="1" id="KW-0472">Membrane</keyword>
<evidence type="ECO:0000256" key="1">
    <source>
        <dbReference type="SAM" id="Phobius"/>
    </source>
</evidence>
<dbReference type="SMART" id="SM00304">
    <property type="entry name" value="HAMP"/>
    <property type="match status" value="1"/>
</dbReference>